<dbReference type="AlphaFoldDB" id="A0A1N7RN70"/>
<reference evidence="1 2" key="1">
    <citation type="submission" date="2016-12" db="EMBL/GenBank/DDBJ databases">
        <authorList>
            <person name="Song W.-J."/>
            <person name="Kurnit D.M."/>
        </authorList>
    </citation>
    <scope>NUCLEOTIDE SEQUENCE [LARGE SCALE GENOMIC DNA]</scope>
    <source>
        <strain evidence="1 2">STM7296</strain>
    </source>
</reference>
<dbReference type="EMBL" id="CYGX02000009">
    <property type="protein sequence ID" value="SIT36545.1"/>
    <property type="molecule type" value="Genomic_DNA"/>
</dbReference>
<evidence type="ECO:0000313" key="2">
    <source>
        <dbReference type="Proteomes" id="UP000187012"/>
    </source>
</evidence>
<accession>A0A1N7RN70</accession>
<proteinExistence type="predicted"/>
<sequence>MWESATEAFVLTDALPMQACRTAVDLSGSFCAAVLLPGDYTQPISIGSPETLLKLDLVQ</sequence>
<dbReference type="RefSeq" id="WP_143325725.1">
    <property type="nucleotide sequence ID" value="NZ_CYGX02000009.1"/>
</dbReference>
<name>A0A1N7RN70_9BURK</name>
<dbReference type="Proteomes" id="UP000187012">
    <property type="component" value="Unassembled WGS sequence"/>
</dbReference>
<evidence type="ECO:0000313" key="1">
    <source>
        <dbReference type="EMBL" id="SIT36545.1"/>
    </source>
</evidence>
<protein>
    <submittedName>
        <fullName evidence="1">Uncharacterized protein</fullName>
    </submittedName>
</protein>
<gene>
    <name evidence="1" type="ORF">BN2475_90077</name>
</gene>
<keyword evidence="2" id="KW-1185">Reference proteome</keyword>
<organism evidence="1 2">
    <name type="scientific">Paraburkholderia ribeironis</name>
    <dbReference type="NCBI Taxonomy" id="1247936"/>
    <lineage>
        <taxon>Bacteria</taxon>
        <taxon>Pseudomonadati</taxon>
        <taxon>Pseudomonadota</taxon>
        <taxon>Betaproteobacteria</taxon>
        <taxon>Burkholderiales</taxon>
        <taxon>Burkholderiaceae</taxon>
        <taxon>Paraburkholderia</taxon>
    </lineage>
</organism>